<dbReference type="SUPFAM" id="SSF56935">
    <property type="entry name" value="Porins"/>
    <property type="match status" value="1"/>
</dbReference>
<dbReference type="RefSeq" id="WP_120213845.1">
    <property type="nucleotide sequence ID" value="NZ_BMCW01000005.1"/>
</dbReference>
<protein>
    <submittedName>
        <fullName evidence="4">Outer membrane receptor protein involved in Fe transport</fullName>
    </submittedName>
</protein>
<dbReference type="EMBL" id="RAQH01000006">
    <property type="protein sequence ID" value="RKE86816.1"/>
    <property type="molecule type" value="Genomic_DNA"/>
</dbReference>
<evidence type="ECO:0000313" key="4">
    <source>
        <dbReference type="EMBL" id="RKE86816.1"/>
    </source>
</evidence>
<proteinExistence type="predicted"/>
<dbReference type="EMBL" id="BMCW01000005">
    <property type="protein sequence ID" value="GGG61795.1"/>
    <property type="molecule type" value="Genomic_DNA"/>
</dbReference>
<reference evidence="3" key="1">
    <citation type="journal article" date="2014" name="Int. J. Syst. Evol. Microbiol.">
        <title>Complete genome of a new Firmicutes species belonging to the dominant human colonic microbiota ('Ruminococcus bicirculans') reveals two chromosomes and a selective capacity to utilize plant glucans.</title>
        <authorList>
            <consortium name="NISC Comparative Sequencing Program"/>
            <person name="Wegmann U."/>
            <person name="Louis P."/>
            <person name="Goesmann A."/>
            <person name="Henrissat B."/>
            <person name="Duncan S.H."/>
            <person name="Flint H.J."/>
        </authorList>
    </citation>
    <scope>NUCLEOTIDE SEQUENCE</scope>
    <source>
        <strain evidence="3">CCM 8490</strain>
    </source>
</reference>
<comment type="caution">
    <text evidence="4">The sequence shown here is derived from an EMBL/GenBank/DDBJ whole genome shotgun (WGS) entry which is preliminary data.</text>
</comment>
<dbReference type="Gene3D" id="2.60.40.1120">
    <property type="entry name" value="Carboxypeptidase-like, regulatory domain"/>
    <property type="match status" value="1"/>
</dbReference>
<feature type="chain" id="PRO_5019372160" evidence="1">
    <location>
        <begin position="18"/>
        <end position="884"/>
    </location>
</feature>
<gene>
    <name evidence="4" type="ORF">BXY58_2227</name>
    <name evidence="3" type="ORF">GCM10007332_24690</name>
</gene>
<dbReference type="InterPro" id="IPR041700">
    <property type="entry name" value="OMP_b-brl_3"/>
</dbReference>
<evidence type="ECO:0000313" key="3">
    <source>
        <dbReference type="EMBL" id="GGG61795.1"/>
    </source>
</evidence>
<name>A0A420D7S6_9FLAO</name>
<evidence type="ECO:0000313" key="5">
    <source>
        <dbReference type="Proteomes" id="UP000285906"/>
    </source>
</evidence>
<evidence type="ECO:0000256" key="1">
    <source>
        <dbReference type="SAM" id="SignalP"/>
    </source>
</evidence>
<keyword evidence="4" id="KW-0675">Receptor</keyword>
<dbReference type="Pfam" id="PF14905">
    <property type="entry name" value="OMP_b-brl_3"/>
    <property type="match status" value="1"/>
</dbReference>
<reference evidence="6" key="3">
    <citation type="journal article" date="2019" name="Int. J. Syst. Evol. Microbiol.">
        <title>The Global Catalogue of Microorganisms (GCM) 10K type strain sequencing project: providing services to taxonomists for standard genome sequencing and annotation.</title>
        <authorList>
            <consortium name="The Broad Institute Genomics Platform"/>
            <consortium name="The Broad Institute Genome Sequencing Center for Infectious Disease"/>
            <person name="Wu L."/>
            <person name="Ma J."/>
        </authorList>
    </citation>
    <scope>NUCLEOTIDE SEQUENCE [LARGE SCALE GENOMIC DNA]</scope>
    <source>
        <strain evidence="6">CCM 8490</strain>
    </source>
</reference>
<dbReference type="SUPFAM" id="SSF49464">
    <property type="entry name" value="Carboxypeptidase regulatory domain-like"/>
    <property type="match status" value="1"/>
</dbReference>
<dbReference type="InterPro" id="IPR008969">
    <property type="entry name" value="CarboxyPept-like_regulatory"/>
</dbReference>
<accession>A0A420D7S6</accession>
<reference evidence="3" key="4">
    <citation type="submission" date="2024-05" db="EMBL/GenBank/DDBJ databases">
        <authorList>
            <person name="Sun Q."/>
            <person name="Sedlacek I."/>
        </authorList>
    </citation>
    <scope>NUCLEOTIDE SEQUENCE</scope>
    <source>
        <strain evidence="3">CCM 8490</strain>
    </source>
</reference>
<keyword evidence="1" id="KW-0732">Signal</keyword>
<feature type="domain" description="Outer membrane protein beta-barrel" evidence="2">
    <location>
        <begin position="416"/>
        <end position="872"/>
    </location>
</feature>
<keyword evidence="6" id="KW-1185">Reference proteome</keyword>
<dbReference type="Proteomes" id="UP000658202">
    <property type="component" value="Unassembled WGS sequence"/>
</dbReference>
<dbReference type="OrthoDB" id="1682379at2"/>
<dbReference type="AlphaFoldDB" id="A0A420D7S6"/>
<sequence>MKKFWLIFILAFLKLNAQTYSLTGKVTDENNNPLENITISLMKQKDSAIINYIGTSKSGNFSIKIPPQNEASFLQISEDKFKAFSRKFESIHQNENLGTIKLSKELVTNIEEVKVTVSPIKIKKDTVEYNASSLKVKPDSKIDDLVKEIPGAEIDADGKITVNGKSVSKIHINGKPLFDKNGKIELETIPANIIKKIQVTTSKTKEEEFTGRAPITDSLTVNFEMNPKNKVGVTSNIRLGYGSDERYDGAIFFTKINQDSRLSLAAGSNNINAGLSGKTGSGAGIFSTTIVNATYSNKFDNFDLDRLNANYYERNSETFSKSARTTFLPDYKLDRNTERTGDRDLRRLGFSANSILKLDKFTNIIFNSNFNNNTTESTSDNQSVTLRDDVLLNSSSGYVKQKSVNNGFSQSLGITRKFQKERRTFSASVSSNVMDNSGTDYNLTTTIFHQSPEENDYRNQRSVSKNQNTDFSFNARYDEPVSDSAIVSTEITYKSLSLKNDRKVHDFDTVTGEFSTFNSLLSNTINQDINSLYAVMGYDLNKTKFRFFFNANLEINNNDFHSFFNNDNIDFRKNFIFPNYNTRFVYKFSSSKSLELSNQSDFTAPQMTALNPYIDLSNPLLTTQGNPDLKSTWRNTSSIYFVNKNLPKHITYSTSLKFSYTENNVSDFSYYDDTGRQFRTFANISGNKTLSWDSRFSKTYKWDKNEFRISPSFLTSYTHRKGFVDGVQYTNTIYNIAPKMIVRLNLRDILDLTGSANLNYNFSNYTNYRVDKTRAAQQNYTIGMVNYFLKSNLYFSNDINVTKNNNISAGFNRTSYFWNASVNYKFYKKQMTLRFNINDVLNQRQNAIRNIRDNYIEDREELVLKRYFMLSLMMNLNKFGGKKS</sequence>
<dbReference type="Proteomes" id="UP000285906">
    <property type="component" value="Unassembled WGS sequence"/>
</dbReference>
<organism evidence="4 5">
    <name type="scientific">Epilithonimonas arachidiradicis</name>
    <dbReference type="NCBI Taxonomy" id="1617282"/>
    <lineage>
        <taxon>Bacteria</taxon>
        <taxon>Pseudomonadati</taxon>
        <taxon>Bacteroidota</taxon>
        <taxon>Flavobacteriia</taxon>
        <taxon>Flavobacteriales</taxon>
        <taxon>Weeksellaceae</taxon>
        <taxon>Chryseobacterium group</taxon>
        <taxon>Epilithonimonas</taxon>
    </lineage>
</organism>
<feature type="signal peptide" evidence="1">
    <location>
        <begin position="1"/>
        <end position="17"/>
    </location>
</feature>
<evidence type="ECO:0000313" key="6">
    <source>
        <dbReference type="Proteomes" id="UP000658202"/>
    </source>
</evidence>
<evidence type="ECO:0000259" key="2">
    <source>
        <dbReference type="Pfam" id="PF14905"/>
    </source>
</evidence>
<reference evidence="4 5" key="2">
    <citation type="submission" date="2018-09" db="EMBL/GenBank/DDBJ databases">
        <title>Genomic Encyclopedia of Archaeal and Bacterial Type Strains, Phase II (KMG-II): from individual species to whole genera.</title>
        <authorList>
            <person name="Goeker M."/>
        </authorList>
    </citation>
    <scope>NUCLEOTIDE SEQUENCE [LARGE SCALE GENOMIC DNA]</scope>
    <source>
        <strain evidence="4 5">DSM 27620</strain>
    </source>
</reference>